<protein>
    <submittedName>
        <fullName evidence="2">Conjugal transfer protein TraB</fullName>
    </submittedName>
</protein>
<dbReference type="CDD" id="cd14789">
    <property type="entry name" value="Tiki"/>
    <property type="match status" value="1"/>
</dbReference>
<proteinExistence type="predicted"/>
<name>A0A2P5GSN5_9ENTR</name>
<gene>
    <name evidence="2" type="ORF">CHU32_07955</name>
    <name evidence="1" type="ORF">CHU33_05005</name>
</gene>
<accession>A0A2P5GSN5</accession>
<dbReference type="AlphaFoldDB" id="A0A2P5GSN5"/>
<dbReference type="Proteomes" id="UP000247005">
    <property type="component" value="Unassembled WGS sequence"/>
</dbReference>
<comment type="caution">
    <text evidence="2">The sequence shown here is derived from an EMBL/GenBank/DDBJ whole genome shotgun (WGS) entry which is preliminary data.</text>
</comment>
<dbReference type="InterPro" id="IPR047111">
    <property type="entry name" value="YbaP-like"/>
</dbReference>
<dbReference type="EMBL" id="PQGE01000003">
    <property type="protein sequence ID" value="POP46838.1"/>
    <property type="molecule type" value="Genomic_DNA"/>
</dbReference>
<evidence type="ECO:0000313" key="4">
    <source>
        <dbReference type="Proteomes" id="UP000247005"/>
    </source>
</evidence>
<keyword evidence="3" id="KW-1185">Reference proteome</keyword>
<dbReference type="OrthoDB" id="357294at2"/>
<dbReference type="EMBL" id="PQGD01000005">
    <property type="protein sequence ID" value="POP49575.1"/>
    <property type="molecule type" value="Genomic_DNA"/>
</dbReference>
<reference evidence="3 4" key="1">
    <citation type="submission" date="2018-01" db="EMBL/GenBank/DDBJ databases">
        <title>Superficieibacter electus gen. nov., sp. nov., an extended-spectrum beta-lactamase possessing member of the Enterobacteriaceae family, isolated from intensive care unit surfaces.</title>
        <authorList>
            <person name="Potter R.F."/>
            <person name="D'Souza A.W."/>
        </authorList>
    </citation>
    <scope>NUCLEOTIDE SEQUENCE [LARGE SCALE GENOMIC DNA]</scope>
    <source>
        <strain evidence="2 4">BP-1</strain>
        <strain evidence="1 3">BP-2</strain>
    </source>
</reference>
<dbReference type="RefSeq" id="WP_103674975.1">
    <property type="nucleotide sequence ID" value="NZ_PQGD01000005.1"/>
</dbReference>
<dbReference type="PANTHER" id="PTHR40590">
    <property type="entry name" value="CYTOPLASMIC PROTEIN-RELATED"/>
    <property type="match status" value="1"/>
</dbReference>
<dbReference type="Pfam" id="PF01963">
    <property type="entry name" value="TraB_PrgY_gumN"/>
    <property type="match status" value="1"/>
</dbReference>
<evidence type="ECO:0000313" key="3">
    <source>
        <dbReference type="Proteomes" id="UP000237073"/>
    </source>
</evidence>
<evidence type="ECO:0000313" key="2">
    <source>
        <dbReference type="EMBL" id="POP49575.1"/>
    </source>
</evidence>
<evidence type="ECO:0000313" key="1">
    <source>
        <dbReference type="EMBL" id="POP46838.1"/>
    </source>
</evidence>
<sequence length="264" mass="29724">MGLYNRLKAWWHSLRGNTYSWPAIDISLPDGREFHLVGSIHMGTQDMSPLPARLLQKVQQADALIVEANLSGNEAPFHDLPAFPPLEERLSDAQLEQLTNKADELGLSLSMFTLQPLWQIAMALQATQAQQLGLRPQYGIDLQLIRAAQADHLRIVELEGAAQQIALLSELPDNGMALLEDTLTHWHINARLLQMMISWWLERPPAARDVKLPNTFSEGLYDVLMHQRNRAWRDFLCGLPAGRYVVAVGALHLYGEGSLPEIMR</sequence>
<dbReference type="PANTHER" id="PTHR40590:SF1">
    <property type="entry name" value="CYTOPLASMIC PROTEIN"/>
    <property type="match status" value="1"/>
</dbReference>
<dbReference type="Proteomes" id="UP000237073">
    <property type="component" value="Unassembled WGS sequence"/>
</dbReference>
<organism evidence="2 4">
    <name type="scientific">Superficieibacter electus</name>
    <dbReference type="NCBI Taxonomy" id="2022662"/>
    <lineage>
        <taxon>Bacteria</taxon>
        <taxon>Pseudomonadati</taxon>
        <taxon>Pseudomonadota</taxon>
        <taxon>Gammaproteobacteria</taxon>
        <taxon>Enterobacterales</taxon>
        <taxon>Enterobacteriaceae</taxon>
        <taxon>Superficieibacter</taxon>
    </lineage>
</organism>
<dbReference type="InterPro" id="IPR002816">
    <property type="entry name" value="TraB/PrgY/GumN_fam"/>
</dbReference>